<dbReference type="PANTHER" id="PTHR43355:SF2">
    <property type="entry name" value="FLAVIN REDUCTASE (NADPH)"/>
    <property type="match status" value="1"/>
</dbReference>
<dbReference type="RefSeq" id="WP_344622141.1">
    <property type="nucleotide sequence ID" value="NZ_BAAALD010000005.1"/>
</dbReference>
<organism evidence="2 3">
    <name type="scientific">Kitasatospora arboriphila</name>
    <dbReference type="NCBI Taxonomy" id="258052"/>
    <lineage>
        <taxon>Bacteria</taxon>
        <taxon>Bacillati</taxon>
        <taxon>Actinomycetota</taxon>
        <taxon>Actinomycetes</taxon>
        <taxon>Kitasatosporales</taxon>
        <taxon>Streptomycetaceae</taxon>
        <taxon>Kitasatospora</taxon>
    </lineage>
</organism>
<keyword evidence="3" id="KW-1185">Reference proteome</keyword>
<dbReference type="Pfam" id="PF13460">
    <property type="entry name" value="NAD_binding_10"/>
    <property type="match status" value="1"/>
</dbReference>
<dbReference type="Proteomes" id="UP001499987">
    <property type="component" value="Unassembled WGS sequence"/>
</dbReference>
<dbReference type="InterPro" id="IPR016040">
    <property type="entry name" value="NAD(P)-bd_dom"/>
</dbReference>
<protein>
    <submittedName>
        <fullName evidence="2">NAD(P)H-binding protein</fullName>
    </submittedName>
</protein>
<dbReference type="Gene3D" id="3.40.50.720">
    <property type="entry name" value="NAD(P)-binding Rossmann-like Domain"/>
    <property type="match status" value="1"/>
</dbReference>
<dbReference type="PANTHER" id="PTHR43355">
    <property type="entry name" value="FLAVIN REDUCTASE (NADPH)"/>
    <property type="match status" value="1"/>
</dbReference>
<gene>
    <name evidence="2" type="ORF">GCM10009663_08940</name>
</gene>
<reference evidence="2 3" key="1">
    <citation type="journal article" date="2019" name="Int. J. Syst. Evol. Microbiol.">
        <title>The Global Catalogue of Microorganisms (GCM) 10K type strain sequencing project: providing services to taxonomists for standard genome sequencing and annotation.</title>
        <authorList>
            <consortium name="The Broad Institute Genomics Platform"/>
            <consortium name="The Broad Institute Genome Sequencing Center for Infectious Disease"/>
            <person name="Wu L."/>
            <person name="Ma J."/>
        </authorList>
    </citation>
    <scope>NUCLEOTIDE SEQUENCE [LARGE SCALE GENOMIC DNA]</scope>
    <source>
        <strain evidence="2 3">JCM 13002</strain>
    </source>
</reference>
<dbReference type="InterPro" id="IPR036291">
    <property type="entry name" value="NAD(P)-bd_dom_sf"/>
</dbReference>
<name>A0ABN1TAS9_9ACTN</name>
<evidence type="ECO:0000259" key="1">
    <source>
        <dbReference type="Pfam" id="PF13460"/>
    </source>
</evidence>
<dbReference type="InterPro" id="IPR051606">
    <property type="entry name" value="Polyketide_Oxido-like"/>
</dbReference>
<dbReference type="SUPFAM" id="SSF51735">
    <property type="entry name" value="NAD(P)-binding Rossmann-fold domains"/>
    <property type="match status" value="1"/>
</dbReference>
<comment type="caution">
    <text evidence="2">The sequence shown here is derived from an EMBL/GenBank/DDBJ whole genome shotgun (WGS) entry which is preliminary data.</text>
</comment>
<evidence type="ECO:0000313" key="2">
    <source>
        <dbReference type="EMBL" id="GAA1071772.1"/>
    </source>
</evidence>
<feature type="domain" description="NAD(P)-binding" evidence="1">
    <location>
        <begin position="7"/>
        <end position="196"/>
    </location>
</feature>
<sequence length="212" mass="21995">MKVLLFGATGNIGAAIAEELVARGHEVTGVTRSGGTGAGSAVPLVAGDVADAEQVAELVRGHDAVASAVGPRIGADDDRTILLGATGGLVAGLRKAGVKRLVVLGGAGSLRTPDGTRVVDDPHFPELWKANALAQIEALGRYREVDDLDWTYISPAKLIEPGERTGAYRLSGDDLLVDADGRSRISIPDYAVAFVDQLEGGRALRTRVSVAY</sequence>
<accession>A0ABN1TAS9</accession>
<proteinExistence type="predicted"/>
<dbReference type="EMBL" id="BAAALD010000005">
    <property type="protein sequence ID" value="GAA1071772.1"/>
    <property type="molecule type" value="Genomic_DNA"/>
</dbReference>
<evidence type="ECO:0000313" key="3">
    <source>
        <dbReference type="Proteomes" id="UP001499987"/>
    </source>
</evidence>